<dbReference type="AlphaFoldDB" id="M1V7S0"/>
<comment type="catalytic activity">
    <reaction evidence="10">
        <text>L-proline + NAD(+) = (S)-1-pyrroline-5-carboxylate + NADH + 2 H(+)</text>
        <dbReference type="Rhea" id="RHEA:14105"/>
        <dbReference type="ChEBI" id="CHEBI:15378"/>
        <dbReference type="ChEBI" id="CHEBI:17388"/>
        <dbReference type="ChEBI" id="CHEBI:57540"/>
        <dbReference type="ChEBI" id="CHEBI:57945"/>
        <dbReference type="ChEBI" id="CHEBI:60039"/>
        <dbReference type="EC" id="1.5.1.2"/>
    </reaction>
</comment>
<evidence type="ECO:0000313" key="16">
    <source>
        <dbReference type="Proteomes" id="UP000007014"/>
    </source>
</evidence>
<protein>
    <recommendedName>
        <fullName evidence="3">Pyrroline-5-carboxylate reductase</fullName>
    </recommendedName>
</protein>
<keyword evidence="7 12" id="KW-0521">NADP</keyword>
<dbReference type="FunFam" id="1.10.3730.10:FF:000001">
    <property type="entry name" value="Pyrroline-5-carboxylate reductase"/>
    <property type="match status" value="1"/>
</dbReference>
<dbReference type="InterPro" id="IPR008927">
    <property type="entry name" value="6-PGluconate_DH-like_C_sf"/>
</dbReference>
<dbReference type="OrthoDB" id="10263291at2759"/>
<keyword evidence="4" id="KW-0963">Cytoplasm</keyword>
<dbReference type="HAMAP" id="MF_01925">
    <property type="entry name" value="P5C_reductase"/>
    <property type="match status" value="1"/>
</dbReference>
<evidence type="ECO:0000256" key="10">
    <source>
        <dbReference type="ARBA" id="ARBA00050547"/>
    </source>
</evidence>
<organism evidence="15 16">
    <name type="scientific">Cyanidioschyzon merolae (strain NIES-3377 / 10D)</name>
    <name type="common">Unicellular red alga</name>
    <dbReference type="NCBI Taxonomy" id="280699"/>
    <lineage>
        <taxon>Eukaryota</taxon>
        <taxon>Rhodophyta</taxon>
        <taxon>Bangiophyceae</taxon>
        <taxon>Cyanidiales</taxon>
        <taxon>Cyanidiaceae</taxon>
        <taxon>Cyanidioschyzon</taxon>
    </lineage>
</organism>
<dbReference type="PANTHER" id="PTHR11645">
    <property type="entry name" value="PYRROLINE-5-CARBOXYLATE REDUCTASE"/>
    <property type="match status" value="1"/>
</dbReference>
<evidence type="ECO:0000256" key="7">
    <source>
        <dbReference type="ARBA" id="ARBA00022857"/>
    </source>
</evidence>
<dbReference type="OMA" id="VWAVKPQ"/>
<evidence type="ECO:0000256" key="5">
    <source>
        <dbReference type="ARBA" id="ARBA00022605"/>
    </source>
</evidence>
<dbReference type="InterPro" id="IPR036291">
    <property type="entry name" value="NAD(P)-bd_dom_sf"/>
</dbReference>
<keyword evidence="5" id="KW-0028">Amino-acid biosynthesis</keyword>
<evidence type="ECO:0000313" key="15">
    <source>
        <dbReference type="EMBL" id="BAM80039.1"/>
    </source>
</evidence>
<dbReference type="Pfam" id="PF14748">
    <property type="entry name" value="P5CR_dimer"/>
    <property type="match status" value="1"/>
</dbReference>
<comment type="subcellular location">
    <subcellularLocation>
        <location evidence="1">Cytoplasm</location>
    </subcellularLocation>
</comment>
<evidence type="ECO:0000256" key="9">
    <source>
        <dbReference type="ARBA" id="ARBA00029440"/>
    </source>
</evidence>
<comment type="catalytic activity">
    <reaction evidence="11">
        <text>L-proline + NADP(+) = (S)-1-pyrroline-5-carboxylate + NADPH + 2 H(+)</text>
        <dbReference type="Rhea" id="RHEA:14109"/>
        <dbReference type="ChEBI" id="CHEBI:15378"/>
        <dbReference type="ChEBI" id="CHEBI:17388"/>
        <dbReference type="ChEBI" id="CHEBI:57783"/>
        <dbReference type="ChEBI" id="CHEBI:58349"/>
        <dbReference type="ChEBI" id="CHEBI:60039"/>
        <dbReference type="EC" id="1.5.1.2"/>
    </reaction>
</comment>
<dbReference type="PANTHER" id="PTHR11645:SF0">
    <property type="entry name" value="PYRROLINE-5-CARBOXYLATE REDUCTASE 3"/>
    <property type="match status" value="1"/>
</dbReference>
<proteinExistence type="inferred from homology"/>
<dbReference type="Pfam" id="PF03807">
    <property type="entry name" value="F420_oxidored"/>
    <property type="match status" value="1"/>
</dbReference>
<dbReference type="InterPro" id="IPR029036">
    <property type="entry name" value="P5CR_dimer"/>
</dbReference>
<name>M1V7S0_CYAM1</name>
<feature type="binding site" evidence="12">
    <location>
        <begin position="32"/>
        <end position="37"/>
    </location>
    <ligand>
        <name>NADP(+)</name>
        <dbReference type="ChEBI" id="CHEBI:58349"/>
    </ligand>
</feature>
<accession>M1V7S0</accession>
<dbReference type="FunFam" id="3.40.50.720:FF:000190">
    <property type="entry name" value="Pyrroline-5-carboxylate reductase"/>
    <property type="match status" value="1"/>
</dbReference>
<dbReference type="GO" id="GO:0005737">
    <property type="term" value="C:cytoplasm"/>
    <property type="evidence" value="ECO:0007669"/>
    <property type="project" value="UniProtKB-SubCell"/>
</dbReference>
<evidence type="ECO:0000256" key="6">
    <source>
        <dbReference type="ARBA" id="ARBA00022650"/>
    </source>
</evidence>
<evidence type="ECO:0000259" key="14">
    <source>
        <dbReference type="Pfam" id="PF14748"/>
    </source>
</evidence>
<reference evidence="15 16" key="1">
    <citation type="journal article" date="2004" name="Nature">
        <title>Genome sequence of the ultrasmall unicellular red alga Cyanidioschyzon merolae 10D.</title>
        <authorList>
            <person name="Matsuzaki M."/>
            <person name="Misumi O."/>
            <person name="Shin-i T."/>
            <person name="Maruyama S."/>
            <person name="Takahara M."/>
            <person name="Miyagishima S."/>
            <person name="Mori T."/>
            <person name="Nishida K."/>
            <person name="Yagisawa F."/>
            <person name="Nishida K."/>
            <person name="Yoshida Y."/>
            <person name="Nishimura Y."/>
            <person name="Nakao S."/>
            <person name="Kobayashi T."/>
            <person name="Momoyama Y."/>
            <person name="Higashiyama T."/>
            <person name="Minoda A."/>
            <person name="Sano M."/>
            <person name="Nomoto H."/>
            <person name="Oishi K."/>
            <person name="Hayashi H."/>
            <person name="Ohta F."/>
            <person name="Nishizaka S."/>
            <person name="Haga S."/>
            <person name="Miura S."/>
            <person name="Morishita T."/>
            <person name="Kabeya Y."/>
            <person name="Terasawa K."/>
            <person name="Suzuki Y."/>
            <person name="Ishii Y."/>
            <person name="Asakawa S."/>
            <person name="Takano H."/>
            <person name="Ohta N."/>
            <person name="Kuroiwa H."/>
            <person name="Tanaka K."/>
            <person name="Shimizu N."/>
            <person name="Sugano S."/>
            <person name="Sato N."/>
            <person name="Nozaki H."/>
            <person name="Ogasawara N."/>
            <person name="Kohara Y."/>
            <person name="Kuroiwa T."/>
        </authorList>
    </citation>
    <scope>NUCLEOTIDE SEQUENCE [LARGE SCALE GENOMIC DNA]</scope>
    <source>
        <strain evidence="15 16">10D</strain>
    </source>
</reference>
<evidence type="ECO:0000256" key="12">
    <source>
        <dbReference type="PIRSR" id="PIRSR000193-1"/>
    </source>
</evidence>
<sequence>MWRPDGSDLRPWKIGVLISPKVKMEPLRIGFLGGGAMCEAILRGLLDKKVVQSSDVWVSDVAESRLEVMRGLGVNATANGRKVVEKASVILLAVKPDTVPEVLRDVHDLIKQSQLLVSICAGVPLQALEDLVPDGVAVVRVMPNTPCLVGAAGSAYALGKNASLANHANIVEAIFGAVGLTVRVPEKLLDAVTGVSGSGPAYVFMFMEALADGGVCAGLPRDIAKKLAVQTVYGSAKMAMENENMHLAELRNRVESPGGTTIAASRALEANSFRATVIGAVMAAAQRSAEMRTKPSPF</sequence>
<dbReference type="SUPFAM" id="SSF51735">
    <property type="entry name" value="NAD(P)-binding Rossmann-fold domains"/>
    <property type="match status" value="1"/>
</dbReference>
<dbReference type="Proteomes" id="UP000007014">
    <property type="component" value="Chromosome 9"/>
</dbReference>
<keyword evidence="6" id="KW-0641">Proline biosynthesis</keyword>
<keyword evidence="8" id="KW-0560">Oxidoreductase</keyword>
<dbReference type="Gene3D" id="3.40.50.720">
    <property type="entry name" value="NAD(P)-binding Rossmann-like Domain"/>
    <property type="match status" value="1"/>
</dbReference>
<dbReference type="InterPro" id="IPR000304">
    <property type="entry name" value="Pyrroline-COOH_reductase"/>
</dbReference>
<comment type="pathway">
    <text evidence="9">Amino-acid biosynthesis.</text>
</comment>
<gene>
    <name evidence="15" type="ORF">CYME_CMI158C</name>
</gene>
<evidence type="ECO:0000256" key="11">
    <source>
        <dbReference type="ARBA" id="ARBA00052690"/>
    </source>
</evidence>
<evidence type="ECO:0000256" key="8">
    <source>
        <dbReference type="ARBA" id="ARBA00023002"/>
    </source>
</evidence>
<evidence type="ECO:0000256" key="4">
    <source>
        <dbReference type="ARBA" id="ARBA00022490"/>
    </source>
</evidence>
<evidence type="ECO:0000256" key="3">
    <source>
        <dbReference type="ARBA" id="ARBA00021413"/>
    </source>
</evidence>
<dbReference type="InterPro" id="IPR028939">
    <property type="entry name" value="P5C_Rdtase_cat_N"/>
</dbReference>
<comment type="similarity">
    <text evidence="2">Belongs to the pyrroline-5-carboxylate reductase family.</text>
</comment>
<dbReference type="NCBIfam" id="TIGR00112">
    <property type="entry name" value="proC"/>
    <property type="match status" value="1"/>
</dbReference>
<dbReference type="HOGENOM" id="CLU_042344_3_1_1"/>
<dbReference type="eggNOG" id="KOG3124">
    <property type="taxonomic scope" value="Eukaryota"/>
</dbReference>
<feature type="domain" description="Pyrroline-5-carboxylate reductase catalytic N-terminal" evidence="13">
    <location>
        <begin position="28"/>
        <end position="122"/>
    </location>
</feature>
<dbReference type="KEGG" id="cme:CYME_CMI158C"/>
<dbReference type="GO" id="GO:0004735">
    <property type="term" value="F:pyrroline-5-carboxylate reductase activity"/>
    <property type="evidence" value="ECO:0007669"/>
    <property type="project" value="UniProtKB-EC"/>
</dbReference>
<reference evidence="15 16" key="2">
    <citation type="journal article" date="2007" name="BMC Biol.">
        <title>A 100%-complete sequence reveals unusually simple genomic features in the hot-spring red alga Cyanidioschyzon merolae.</title>
        <authorList>
            <person name="Nozaki H."/>
            <person name="Takano H."/>
            <person name="Misumi O."/>
            <person name="Terasawa K."/>
            <person name="Matsuzaki M."/>
            <person name="Maruyama S."/>
            <person name="Nishida K."/>
            <person name="Yagisawa F."/>
            <person name="Yoshida Y."/>
            <person name="Fujiwara T."/>
            <person name="Takio S."/>
            <person name="Tamura K."/>
            <person name="Chung S.J."/>
            <person name="Nakamura S."/>
            <person name="Kuroiwa H."/>
            <person name="Tanaka K."/>
            <person name="Sato N."/>
            <person name="Kuroiwa T."/>
        </authorList>
    </citation>
    <scope>NUCLEOTIDE SEQUENCE [LARGE SCALE GENOMIC DNA]</scope>
    <source>
        <strain evidence="15 16">10D</strain>
    </source>
</reference>
<evidence type="ECO:0000259" key="13">
    <source>
        <dbReference type="Pfam" id="PF03807"/>
    </source>
</evidence>
<dbReference type="PIRSF" id="PIRSF000193">
    <property type="entry name" value="Pyrrol-5-carb_rd"/>
    <property type="match status" value="1"/>
</dbReference>
<dbReference type="SUPFAM" id="SSF48179">
    <property type="entry name" value="6-phosphogluconate dehydrogenase C-terminal domain-like"/>
    <property type="match status" value="1"/>
</dbReference>
<keyword evidence="16" id="KW-1185">Reference proteome</keyword>
<dbReference type="Gramene" id="CMI158CT">
    <property type="protein sequence ID" value="CMI158CT"/>
    <property type="gene ID" value="CMI158C"/>
</dbReference>
<dbReference type="GeneID" id="16993622"/>
<dbReference type="EMBL" id="AP006491">
    <property type="protein sequence ID" value="BAM80039.1"/>
    <property type="molecule type" value="Genomic_DNA"/>
</dbReference>
<feature type="domain" description="Pyrroline-5-carboxylate reductase dimerisation" evidence="14">
    <location>
        <begin position="186"/>
        <end position="291"/>
    </location>
</feature>
<evidence type="ECO:0000256" key="2">
    <source>
        <dbReference type="ARBA" id="ARBA00005525"/>
    </source>
</evidence>
<dbReference type="GO" id="GO:0055129">
    <property type="term" value="P:L-proline biosynthetic process"/>
    <property type="evidence" value="ECO:0007669"/>
    <property type="project" value="TreeGrafter"/>
</dbReference>
<dbReference type="Gene3D" id="1.10.3730.10">
    <property type="entry name" value="ProC C-terminal domain-like"/>
    <property type="match status" value="1"/>
</dbReference>
<dbReference type="RefSeq" id="XP_005536325.1">
    <property type="nucleotide sequence ID" value="XM_005536268.1"/>
</dbReference>
<evidence type="ECO:0000256" key="1">
    <source>
        <dbReference type="ARBA" id="ARBA00004496"/>
    </source>
</evidence>
<dbReference type="STRING" id="280699.M1V7S0"/>
<feature type="binding site" evidence="12">
    <location>
        <begin position="93"/>
        <end position="96"/>
    </location>
    <ligand>
        <name>NADP(+)</name>
        <dbReference type="ChEBI" id="CHEBI:58349"/>
    </ligand>
</feature>